<dbReference type="Gene3D" id="1.25.40.290">
    <property type="entry name" value="ARM repeat domains"/>
    <property type="match status" value="1"/>
</dbReference>
<evidence type="ECO:0000313" key="1">
    <source>
        <dbReference type="EMBL" id="CUH64002.1"/>
    </source>
</evidence>
<reference evidence="2 4" key="1">
    <citation type="submission" date="2015-09" db="EMBL/GenBank/DDBJ databases">
        <authorList>
            <consortium name="Swine Surveillance"/>
        </authorList>
    </citation>
    <scope>NUCLEOTIDE SEQUENCE [LARGE SCALE GENOMIC DNA]</scope>
    <source>
        <strain evidence="2 4">5120</strain>
    </source>
</reference>
<keyword evidence="3" id="KW-1185">Reference proteome</keyword>
<dbReference type="SUPFAM" id="SSF48371">
    <property type="entry name" value="ARM repeat"/>
    <property type="match status" value="1"/>
</dbReference>
<evidence type="ECO:0000313" key="4">
    <source>
        <dbReference type="Proteomes" id="UP000051887"/>
    </source>
</evidence>
<dbReference type="InterPro" id="IPR016024">
    <property type="entry name" value="ARM-type_fold"/>
</dbReference>
<gene>
    <name evidence="1" type="ORF">TL5118_00714</name>
    <name evidence="2" type="ORF">TL5120_02582</name>
</gene>
<dbReference type="Proteomes" id="UP000051887">
    <property type="component" value="Unassembled WGS sequence"/>
</dbReference>
<dbReference type="AlphaFoldDB" id="A0A0P1FUT2"/>
<reference evidence="1 3" key="2">
    <citation type="submission" date="2015-09" db="EMBL/GenBank/DDBJ databases">
        <authorList>
            <person name="Rodrigo-Torres L."/>
            <person name="Arahal D.R."/>
        </authorList>
    </citation>
    <scope>NUCLEOTIDE SEQUENCE [LARGE SCALE GENOMIC DNA]</scope>
    <source>
        <strain evidence="1 3">CECT 5118</strain>
    </source>
</reference>
<accession>A0A0P1FUT2</accession>
<name>A0A0P1FUT2_9RHOB</name>
<dbReference type="Proteomes" id="UP000051086">
    <property type="component" value="Unassembled WGS sequence"/>
</dbReference>
<sequence length="372" mass="41366">MAEAFSLKDHLFNAEKVAYLGDLFAGAWDGFDRDGFVADVMVELLPLELKQRQQLIARVLGAKLPADLQHSYDIIAAALPAPCDPTLSDDDFGDFIFAPIGDFIAERGLEAPQTSLPMLAEVTTRFSMEFAIRPFLNKWEDQVIAAMEGWVTSDHYHLRRLVSEGTRPRLPWGQKVAMDPLRPLPFLDQLHSDPTRYVTRSVANHLNDLAALHPAEMMDRLEVWDGQAAQQPKEREWLTKHALRNLIKAGDPRAMALLGFRADAPVTGQITATPDPVKIDTAVTLEVTLSSPETVPVLVDYVLHFHRPGGKTGRRVHKLKQAKVQAGKPLVLKKAHKLKGNASTFTLHPGPHWVELQVNGRILAETGFELIA</sequence>
<protein>
    <submittedName>
        <fullName evidence="2">DNA alkylation repair enzyme</fullName>
    </submittedName>
</protein>
<evidence type="ECO:0000313" key="3">
    <source>
        <dbReference type="Proteomes" id="UP000051086"/>
    </source>
</evidence>
<evidence type="ECO:0000313" key="2">
    <source>
        <dbReference type="EMBL" id="CUH72785.1"/>
    </source>
</evidence>
<dbReference type="OrthoDB" id="9797162at2"/>
<dbReference type="RefSeq" id="WP_058243959.1">
    <property type="nucleotide sequence ID" value="NZ_CYSB01000009.1"/>
</dbReference>
<dbReference type="EMBL" id="CYSB01000009">
    <property type="protein sequence ID" value="CUH64002.1"/>
    <property type="molecule type" value="Genomic_DNA"/>
</dbReference>
<proteinExistence type="predicted"/>
<dbReference type="EMBL" id="CYSC01000034">
    <property type="protein sequence ID" value="CUH72785.1"/>
    <property type="molecule type" value="Genomic_DNA"/>
</dbReference>
<organism evidence="2 4">
    <name type="scientific">Thalassovita autumnalis</name>
    <dbReference type="NCBI Taxonomy" id="2072972"/>
    <lineage>
        <taxon>Bacteria</taxon>
        <taxon>Pseudomonadati</taxon>
        <taxon>Pseudomonadota</taxon>
        <taxon>Alphaproteobacteria</taxon>
        <taxon>Rhodobacterales</taxon>
        <taxon>Roseobacteraceae</taxon>
        <taxon>Thalassovita</taxon>
    </lineage>
</organism>